<dbReference type="SUPFAM" id="SSF53448">
    <property type="entry name" value="Nucleotide-diphospho-sugar transferases"/>
    <property type="match status" value="1"/>
</dbReference>
<dbReference type="Gene3D" id="3.90.550.10">
    <property type="entry name" value="Spore Coat Polysaccharide Biosynthesis Protein SpsA, Chain A"/>
    <property type="match status" value="1"/>
</dbReference>
<dbReference type="Pfam" id="PF09837">
    <property type="entry name" value="DUF2064"/>
    <property type="match status" value="1"/>
</dbReference>
<dbReference type="InterPro" id="IPR029044">
    <property type="entry name" value="Nucleotide-diphossugar_trans"/>
</dbReference>
<protein>
    <recommendedName>
        <fullName evidence="3">Glycosyltransferase</fullName>
    </recommendedName>
</protein>
<name>M5S3A2_9BACT</name>
<sequence>MLAIYILFDDTTNVSTAVSFENADMPHPSSDLTLGIMAKYWTVGKVKTRLGHSIGMNAAAEIHREFVLRLCRQLAAVQSRRVLAIAPDSDGARLREQPELAAWEIIPQGDGDLGDRMSRFFQTQLGFQSQRSVESQRDTSSRETPASRVILIGADCPLLGESDIANAAQQLETHDIVLGPAIDGGYYLIGFRGPWSDRFGRLFHEMPWSSSDVFAITKQRAEETQLSLAVLPENEDIDTIECLDRLRDHLNQSRLENRSLAEFADRIDTILSHNPAS</sequence>
<dbReference type="Proteomes" id="UP000011991">
    <property type="component" value="Unassembled WGS sequence"/>
</dbReference>
<dbReference type="RefSeq" id="WP_008692150.1">
    <property type="nucleotide sequence ID" value="NZ_ANOG01000147.1"/>
</dbReference>
<dbReference type="InterPro" id="IPR018641">
    <property type="entry name" value="Trfase_1_rSAM/seldom-assoc"/>
</dbReference>
<organism evidence="1 2">
    <name type="scientific">Rhodopirellula maiorica SM1</name>
    <dbReference type="NCBI Taxonomy" id="1265738"/>
    <lineage>
        <taxon>Bacteria</taxon>
        <taxon>Pseudomonadati</taxon>
        <taxon>Planctomycetota</taxon>
        <taxon>Planctomycetia</taxon>
        <taxon>Pirellulales</taxon>
        <taxon>Pirellulaceae</taxon>
        <taxon>Novipirellula</taxon>
    </lineage>
</organism>
<gene>
    <name evidence="1" type="ORF">RMSM_00959</name>
</gene>
<dbReference type="OrthoDB" id="9810303at2"/>
<evidence type="ECO:0000313" key="1">
    <source>
        <dbReference type="EMBL" id="EMI22112.1"/>
    </source>
</evidence>
<dbReference type="PATRIC" id="fig|1265738.3.peg.953"/>
<proteinExistence type="predicted"/>
<evidence type="ECO:0008006" key="3">
    <source>
        <dbReference type="Google" id="ProtNLM"/>
    </source>
</evidence>
<dbReference type="AlphaFoldDB" id="M5S3A2"/>
<evidence type="ECO:0000313" key="2">
    <source>
        <dbReference type="Proteomes" id="UP000011991"/>
    </source>
</evidence>
<reference evidence="1 2" key="1">
    <citation type="journal article" date="2013" name="Mar. Genomics">
        <title>Expression of sulfatases in Rhodopirellula baltica and the diversity of sulfatases in the genus Rhodopirellula.</title>
        <authorList>
            <person name="Wegner C.E."/>
            <person name="Richter-Heitmann T."/>
            <person name="Klindworth A."/>
            <person name="Klockow C."/>
            <person name="Richter M."/>
            <person name="Achstetter T."/>
            <person name="Glockner F.O."/>
            <person name="Harder J."/>
        </authorList>
    </citation>
    <scope>NUCLEOTIDE SEQUENCE [LARGE SCALE GENOMIC DNA]</scope>
    <source>
        <strain evidence="1 2">SM1</strain>
    </source>
</reference>
<dbReference type="EMBL" id="ANOG01000147">
    <property type="protein sequence ID" value="EMI22112.1"/>
    <property type="molecule type" value="Genomic_DNA"/>
</dbReference>
<keyword evidence="2" id="KW-1185">Reference proteome</keyword>
<accession>M5S3A2</accession>
<dbReference type="PANTHER" id="PTHR36529:SF1">
    <property type="entry name" value="GLYCOSYLTRANSFERASE"/>
    <property type="match status" value="1"/>
</dbReference>
<comment type="caution">
    <text evidence="1">The sequence shown here is derived from an EMBL/GenBank/DDBJ whole genome shotgun (WGS) entry which is preliminary data.</text>
</comment>
<dbReference type="PANTHER" id="PTHR36529">
    <property type="entry name" value="SLL1095 PROTEIN"/>
    <property type="match status" value="1"/>
</dbReference>